<gene>
    <name evidence="4" type="ORF">DDW03_02120</name>
</gene>
<evidence type="ECO:0000259" key="3">
    <source>
        <dbReference type="Pfam" id="PF22173"/>
    </source>
</evidence>
<dbReference type="InterPro" id="IPR054035">
    <property type="entry name" value="APH-like_N"/>
</dbReference>
<reference evidence="4" key="1">
    <citation type="journal article" date="2015" name="Appl. Environ. Microbiol.">
        <title>Nanoarchaeota, Their Sulfolobales Host, and Nanoarchaeota Virus Distribution across Yellowstone National Park Hot Springs.</title>
        <authorList>
            <person name="Munson-McGee J.H."/>
            <person name="Field E.K."/>
            <person name="Bateson M."/>
            <person name="Rooney C."/>
            <person name="Stepanauskas R."/>
            <person name="Young M.J."/>
        </authorList>
    </citation>
    <scope>NUCLEOTIDE SEQUENCE [LARGE SCALE GENOMIC DNA]</scope>
    <source>
        <strain evidence="4">SCGC AB-777_F03</strain>
    </source>
</reference>
<dbReference type="AlphaFoldDB" id="A0A2T9WL10"/>
<comment type="caution">
    <text evidence="4">The sequence shown here is derived from an EMBL/GenBank/DDBJ whole genome shotgun (WGS) entry which is preliminary data.</text>
</comment>
<dbReference type="GO" id="GO:0006508">
    <property type="term" value="P:proteolysis"/>
    <property type="evidence" value="ECO:0007669"/>
    <property type="project" value="InterPro"/>
</dbReference>
<organism evidence="4">
    <name type="scientific">Nanobsidianus stetteri</name>
    <dbReference type="NCBI Taxonomy" id="1294122"/>
    <lineage>
        <taxon>Archaea</taxon>
        <taxon>Nanobdellota</taxon>
        <taxon>Candidatus Nanoarchaeia</taxon>
        <taxon>Nanoarchaeales</taxon>
        <taxon>Nanopusillaceae</taxon>
        <taxon>Candidatus Nanobsidianus</taxon>
    </lineage>
</organism>
<feature type="domain" description="Peptidase S9 prolyl oligopeptidase catalytic" evidence="2">
    <location>
        <begin position="372"/>
        <end position="565"/>
    </location>
</feature>
<dbReference type="Gene3D" id="3.40.50.1820">
    <property type="entry name" value="alpha/beta hydrolase"/>
    <property type="match status" value="1"/>
</dbReference>
<evidence type="ECO:0000259" key="2">
    <source>
        <dbReference type="Pfam" id="PF00326"/>
    </source>
</evidence>
<sequence length="571" mass="63747">MEYLELLKRLEELIKAPSYRIVGKLKDTPLLWTSTEGAFNLSVLRGDKLDRITKGPIAGSANPKSQLDYVPIIRDVERGKELHSIFVVNLKGEEYELASPKMRITSIAYDEKSVVFTGSSQNSTALYIVEGGKLRKVVDTPPISVVTDVNGDHIAGYGVFARRFRSSEVFLADKSGEVKVITPKEGSVNVANSLKEGKLYFTSDYEYSGEREWIYTYDVESGEIRRVKFAYDDLERSQPTSLTIEPDDKLVIASKNGESGLYIDGKEIETPEGNVTGATKVGDRVYFTHTHLLRKSAIYSHDLRDSTTRVVIDSGVSIKGKVEFLKVKNGDVEVPTFIVTPENRKDVGVIYVHGGPWGSVDNRWDTLIASLLINGYVVIAPNFRGSTGYGYKFMLMNVGDIGGGDLSDVVRVRDYVIEKKVVNRVGIMGYSYGGFMTLLALGKEPDKWDFGIAGAAVADWVEMYELGDSAFKGFIIMAFNGDNKELMKERSPITYVENVRAPLCIIQSQNDSRTPALPILKYSQRLQELGKKFELHLIPDMGHIPYTMDDVMKVVLPAVLFLERETRKEKS</sequence>
<dbReference type="InterPro" id="IPR029058">
    <property type="entry name" value="AB_hydrolase_fold"/>
</dbReference>
<evidence type="ECO:0000313" key="4">
    <source>
        <dbReference type="EMBL" id="PVU68502.1"/>
    </source>
</evidence>
<name>A0A2T9WL10_NANST</name>
<feature type="domain" description="Acylamino-acid-releasing enzyme-like N-terminal" evidence="3">
    <location>
        <begin position="31"/>
        <end position="298"/>
    </location>
</feature>
<dbReference type="SUPFAM" id="SSF53474">
    <property type="entry name" value="alpha/beta-Hydrolases"/>
    <property type="match status" value="1"/>
</dbReference>
<dbReference type="Pfam" id="PF00326">
    <property type="entry name" value="Peptidase_S9"/>
    <property type="match status" value="1"/>
</dbReference>
<dbReference type="GO" id="GO:0004252">
    <property type="term" value="F:serine-type endopeptidase activity"/>
    <property type="evidence" value="ECO:0007669"/>
    <property type="project" value="TreeGrafter"/>
</dbReference>
<evidence type="ECO:0000256" key="1">
    <source>
        <dbReference type="ARBA" id="ARBA00022801"/>
    </source>
</evidence>
<reference evidence="4" key="2">
    <citation type="submission" date="2017-05" db="EMBL/GenBank/DDBJ databases">
        <authorList>
            <person name="Song R."/>
            <person name="Chenine A.L."/>
            <person name="Ruprecht R.M."/>
        </authorList>
    </citation>
    <scope>NUCLEOTIDE SEQUENCE</scope>
    <source>
        <strain evidence="4">SCGC AB-777_F03</strain>
    </source>
</reference>
<accession>A0A2T9WL10</accession>
<dbReference type="PANTHER" id="PTHR42776:SF27">
    <property type="entry name" value="DIPEPTIDYL PEPTIDASE FAMILY MEMBER 6"/>
    <property type="match status" value="1"/>
</dbReference>
<dbReference type="PANTHER" id="PTHR42776">
    <property type="entry name" value="SERINE PEPTIDASE S9 FAMILY MEMBER"/>
    <property type="match status" value="1"/>
</dbReference>
<protein>
    <submittedName>
        <fullName evidence="4">S9 family peptidase</fullName>
    </submittedName>
</protein>
<dbReference type="Gene3D" id="2.130.10.150">
    <property type="entry name" value="Peptidase/esterase 'gauge' domain"/>
    <property type="match status" value="1"/>
</dbReference>
<dbReference type="EMBL" id="QEFP01000009">
    <property type="protein sequence ID" value="PVU68502.1"/>
    <property type="molecule type" value="Genomic_DNA"/>
</dbReference>
<dbReference type="SUPFAM" id="SSF50993">
    <property type="entry name" value="Peptidase/esterase 'gauge' domain"/>
    <property type="match status" value="1"/>
</dbReference>
<keyword evidence="1" id="KW-0378">Hydrolase</keyword>
<dbReference type="Pfam" id="PF22173">
    <property type="entry name" value="APH-like_N"/>
    <property type="match status" value="1"/>
</dbReference>
<proteinExistence type="predicted"/>
<dbReference type="InterPro" id="IPR001375">
    <property type="entry name" value="Peptidase_S9_cat"/>
</dbReference>